<sequence length="701" mass="81754">MGEVAPFTPWPQTQPILLQHFCDSTIEFMWDEQNLITSSTFLQCIALNCVLLNFNIIWVGTPLKNSTQKNDPAAQIRENTLKTLLESNAKATSNPRFSSRDILLISDSKFPPKHGSYHILQILIFRRILYKPVKIPFAFVIPISTSTSFKQPLDQNGWQVNTIFNGALLIFVGSNGSTVGIGCFTCNINHFKTKWQKNWNLLMTITTVENIPPGSKSFSDLFMFWERIHTNIYFKAEAPRQKCLSISSYNIRPYINDGRCEIHVAYFLHTNCTSFLKCYELYYTFLDIKFLTPLGYQYLQQIMPFIQHPLEFSYQILLPKKLYFDANLDAYLIPFTLKVWLCMLVAIVSISLWLIFVENENFDYVIFWHFAILLEQEVSHLVRAKNSLVGRTLTIILIWVFSALSLRIFYTSSLYSFMTAEREPKYDVPESMEKLLTREDFDLITPRIFYNELRWLSELDQAKLPRRLEKFYIEILKKSSVMDDRSGPFTEVLKNATNGNYTNLRRYHPKKPLSDSVTLVDFIVNHFDGEFEKKKFTKFAVMCYNDCDNSWNVALLLQNELHREVSKQKPFFKSMKVWIQDYTSFGSVNFRKFLGWYVQSGLYQLAYNRGKMLIDLQYLLLMNKNAEVKMGNGSLFSYVVIMNKKKLNVAEQKPTKLSALTGTFMLAIFMMSVALLLFLWEFSDLLKIGKYFSDINYCSSC</sequence>
<feature type="transmembrane region" description="Helical" evidence="1">
    <location>
        <begin position="40"/>
        <end position="59"/>
    </location>
</feature>
<feature type="transmembrane region" description="Helical" evidence="1">
    <location>
        <begin position="388"/>
        <end position="410"/>
    </location>
</feature>
<name>A0ABP1RIK1_9HEXA</name>
<keyword evidence="1" id="KW-0812">Transmembrane</keyword>
<proteinExistence type="predicted"/>
<keyword evidence="3" id="KW-1185">Reference proteome</keyword>
<keyword evidence="1" id="KW-1133">Transmembrane helix</keyword>
<evidence type="ECO:0000313" key="3">
    <source>
        <dbReference type="Proteomes" id="UP001642540"/>
    </source>
</evidence>
<dbReference type="EMBL" id="CAXLJM020000075">
    <property type="protein sequence ID" value="CAL8128873.1"/>
    <property type="molecule type" value="Genomic_DNA"/>
</dbReference>
<evidence type="ECO:0000256" key="1">
    <source>
        <dbReference type="SAM" id="Phobius"/>
    </source>
</evidence>
<feature type="transmembrane region" description="Helical" evidence="1">
    <location>
        <begin position="657"/>
        <end position="680"/>
    </location>
</feature>
<evidence type="ECO:0000313" key="2">
    <source>
        <dbReference type="EMBL" id="CAL8128873.1"/>
    </source>
</evidence>
<dbReference type="Proteomes" id="UP001642540">
    <property type="component" value="Unassembled WGS sequence"/>
</dbReference>
<keyword evidence="1" id="KW-0472">Membrane</keyword>
<organism evidence="2 3">
    <name type="scientific">Orchesella dallaii</name>
    <dbReference type="NCBI Taxonomy" id="48710"/>
    <lineage>
        <taxon>Eukaryota</taxon>
        <taxon>Metazoa</taxon>
        <taxon>Ecdysozoa</taxon>
        <taxon>Arthropoda</taxon>
        <taxon>Hexapoda</taxon>
        <taxon>Collembola</taxon>
        <taxon>Entomobryomorpha</taxon>
        <taxon>Entomobryoidea</taxon>
        <taxon>Orchesellidae</taxon>
        <taxon>Orchesellinae</taxon>
        <taxon>Orchesella</taxon>
    </lineage>
</organism>
<reference evidence="2 3" key="1">
    <citation type="submission" date="2024-08" db="EMBL/GenBank/DDBJ databases">
        <authorList>
            <person name="Cucini C."/>
            <person name="Frati F."/>
        </authorList>
    </citation>
    <scope>NUCLEOTIDE SEQUENCE [LARGE SCALE GENOMIC DNA]</scope>
</reference>
<protein>
    <submittedName>
        <fullName evidence="2">Uncharacterized protein</fullName>
    </submittedName>
</protein>
<gene>
    <name evidence="2" type="ORF">ODALV1_LOCUS22635</name>
</gene>
<comment type="caution">
    <text evidence="2">The sequence shown here is derived from an EMBL/GenBank/DDBJ whole genome shotgun (WGS) entry which is preliminary data.</text>
</comment>
<feature type="transmembrane region" description="Helical" evidence="1">
    <location>
        <begin position="330"/>
        <end position="356"/>
    </location>
</feature>
<accession>A0ABP1RIK1</accession>
<dbReference type="Gene3D" id="1.10.287.70">
    <property type="match status" value="1"/>
</dbReference>